<reference evidence="1" key="1">
    <citation type="submission" date="2022-07" db="EMBL/GenBank/DDBJ databases">
        <title>Phylogenomic reconstructions and comparative analyses of Kickxellomycotina fungi.</title>
        <authorList>
            <person name="Reynolds N.K."/>
            <person name="Stajich J.E."/>
            <person name="Barry K."/>
            <person name="Grigoriev I.V."/>
            <person name="Crous P."/>
            <person name="Smith M.E."/>
        </authorList>
    </citation>
    <scope>NUCLEOTIDE SEQUENCE</scope>
    <source>
        <strain evidence="1">CBS 109366</strain>
    </source>
</reference>
<dbReference type="EMBL" id="JANBUJ010003924">
    <property type="protein sequence ID" value="KAJ2759019.1"/>
    <property type="molecule type" value="Genomic_DNA"/>
</dbReference>
<evidence type="ECO:0000313" key="1">
    <source>
        <dbReference type="EMBL" id="KAJ2759019.1"/>
    </source>
</evidence>
<feature type="non-terminal residue" evidence="1">
    <location>
        <position position="361"/>
    </location>
</feature>
<gene>
    <name evidence="1" type="primary">vps16_3</name>
    <name evidence="1" type="ORF">IWQ57_006666</name>
</gene>
<feature type="non-terminal residue" evidence="1">
    <location>
        <position position="1"/>
    </location>
</feature>
<name>A0ACC1JJD9_9FUNG</name>
<evidence type="ECO:0000313" key="2">
    <source>
        <dbReference type="Proteomes" id="UP001140234"/>
    </source>
</evidence>
<keyword evidence="2" id="KW-1185">Reference proteome</keyword>
<proteinExistence type="predicted"/>
<comment type="caution">
    <text evidence="1">The sequence shown here is derived from an EMBL/GenBank/DDBJ whole genome shotgun (WGS) entry which is preliminary data.</text>
</comment>
<accession>A0ACC1JJD9</accession>
<protein>
    <submittedName>
        <fullName evidence="1">Vacuolar protein</fullName>
    </submittedName>
</protein>
<organism evidence="1 2">
    <name type="scientific">Coemansia nantahalensis</name>
    <dbReference type="NCBI Taxonomy" id="2789366"/>
    <lineage>
        <taxon>Eukaryota</taxon>
        <taxon>Fungi</taxon>
        <taxon>Fungi incertae sedis</taxon>
        <taxon>Zoopagomycota</taxon>
        <taxon>Kickxellomycotina</taxon>
        <taxon>Kickxellomycetes</taxon>
        <taxon>Kickxellales</taxon>
        <taxon>Kickxellaceae</taxon>
        <taxon>Coemansia</taxon>
    </lineage>
</organism>
<dbReference type="Proteomes" id="UP001140234">
    <property type="component" value="Unassembled WGS sequence"/>
</dbReference>
<sequence>ELDGVRLFNGSVHETLARVSDEALSVFQIGSTSAAALLFDAADAMHEHAAHADEIVRSIRDEMPQAVDSCIAAAGAERVVEVQQRLLRAAALGKAFLPAYNGDKLADMCRSLRVLNALGGYAVGIPASLTQFQSLPLEEWVARLLSRNHHRLALQVCRYMDAPSGQVYVHWACAKIRASTLDDDALYRVLLDKLGAAPPTAVPSYVEVAEVAHRCGYRRLAVRLLSHEPRAASQVPLLLSMGQDDAAMHAAVRSGDADLVYFVVFHLFKALPLGDFFHALGRTPVAGRLFERYCVQAGAPVLDDYYYQSDAFGRQAQLAVVASLGERDPARAVAHLRAAHKTLLRDTTRGAEARAAEQQIR</sequence>